<comment type="caution">
    <text evidence="1">The sequence shown here is derived from an EMBL/GenBank/DDBJ whole genome shotgun (WGS) entry which is preliminary data.</text>
</comment>
<evidence type="ECO:0000313" key="1">
    <source>
        <dbReference type="EMBL" id="KRR07942.1"/>
    </source>
</evidence>
<dbReference type="EMBL" id="LLXZ01000096">
    <property type="protein sequence ID" value="KRR07942.1"/>
    <property type="molecule type" value="Genomic_DNA"/>
</dbReference>
<accession>A0A0R3LSR3</accession>
<protein>
    <recommendedName>
        <fullName evidence="3">Fimbrial assembly protein FimA</fullName>
    </recommendedName>
</protein>
<sequence length="304" mass="31375">MTCSIVARDAITGQLGVASQSHYFALGRVVTFARAGVGAVATQSFVDPAYGPNGLDLMASGASAESALASLLAKDADRELRQVAFLDAAGGKAMFTGDRCVPYRAQLQANNVVVLGNMLASDDVVSAMLAAYENTAGPLVDRMLAAMDAGEAAGGDARGRMSAALLVVSADAGPALWSNRGIDVRVDDHPAPLVELRRLAKLCQAHTIFGASVFTPGLLSRAAVATGPQLAEALRTLTDAQALIGADPEPTFWKGVLLIRAGEIGPGKKLVAATVAARPQYRALVDGLHAVEILQLSSNELLDA</sequence>
<dbReference type="STRING" id="280332.CQ12_25420"/>
<evidence type="ECO:0008006" key="3">
    <source>
        <dbReference type="Google" id="ProtNLM"/>
    </source>
</evidence>
<dbReference type="Pfam" id="PF06267">
    <property type="entry name" value="DUF1028"/>
    <property type="match status" value="1"/>
</dbReference>
<dbReference type="PANTHER" id="PTHR39328">
    <property type="entry name" value="BLL2871 PROTEIN"/>
    <property type="match status" value="1"/>
</dbReference>
<dbReference type="OrthoDB" id="9790012at2"/>
<dbReference type="AlphaFoldDB" id="A0A0R3LSR3"/>
<reference evidence="1 2" key="1">
    <citation type="submission" date="2014-03" db="EMBL/GenBank/DDBJ databases">
        <title>Bradyrhizobium valentinum sp. nov., isolated from effective nodules of Lupinus mariae-josephae, a lupine endemic of basic-lime soils in Eastern Spain.</title>
        <authorList>
            <person name="Duran D."/>
            <person name="Rey L."/>
            <person name="Navarro A."/>
            <person name="Busquets A."/>
            <person name="Imperial J."/>
            <person name="Ruiz-Argueso T."/>
        </authorList>
    </citation>
    <scope>NUCLEOTIDE SEQUENCE [LARGE SCALE GENOMIC DNA]</scope>
    <source>
        <strain evidence="1 2">PAC68</strain>
    </source>
</reference>
<keyword evidence="2" id="KW-1185">Reference proteome</keyword>
<organism evidence="1 2">
    <name type="scientific">Bradyrhizobium jicamae</name>
    <dbReference type="NCBI Taxonomy" id="280332"/>
    <lineage>
        <taxon>Bacteria</taxon>
        <taxon>Pseudomonadati</taxon>
        <taxon>Pseudomonadota</taxon>
        <taxon>Alphaproteobacteria</taxon>
        <taxon>Hyphomicrobiales</taxon>
        <taxon>Nitrobacteraceae</taxon>
        <taxon>Bradyrhizobium</taxon>
    </lineage>
</organism>
<name>A0A0R3LSR3_9BRAD</name>
<dbReference type="Gene3D" id="3.60.20.10">
    <property type="entry name" value="Glutamine Phosphoribosylpyrophosphate, subunit 1, domain 1"/>
    <property type="match status" value="1"/>
</dbReference>
<gene>
    <name evidence="1" type="ORF">CQ12_25420</name>
</gene>
<dbReference type="SUPFAM" id="SSF56235">
    <property type="entry name" value="N-terminal nucleophile aminohydrolases (Ntn hydrolases)"/>
    <property type="match status" value="1"/>
</dbReference>
<dbReference type="Proteomes" id="UP000050863">
    <property type="component" value="Unassembled WGS sequence"/>
</dbReference>
<dbReference type="InterPro" id="IPR029055">
    <property type="entry name" value="Ntn_hydrolases_N"/>
</dbReference>
<dbReference type="InterPro" id="IPR010430">
    <property type="entry name" value="DUF1028"/>
</dbReference>
<dbReference type="RefSeq" id="WP_057836089.1">
    <property type="nucleotide sequence ID" value="NZ_LLXZ01000096.1"/>
</dbReference>
<dbReference type="PANTHER" id="PTHR39328:SF1">
    <property type="entry name" value="BLL2871 PROTEIN"/>
    <property type="match status" value="1"/>
</dbReference>
<proteinExistence type="predicted"/>
<evidence type="ECO:0000313" key="2">
    <source>
        <dbReference type="Proteomes" id="UP000050863"/>
    </source>
</evidence>